<keyword evidence="4" id="KW-1185">Reference proteome</keyword>
<sequence>MNALRGARRLAAAAATALAVLTVAACGHTGNAAPQKNSTTTTPAPPSSLAQPRPGRTFTADPAIVNPRPLRFDSWYKIADDKIAVNFQLGSPDCYGVDVETTETDSAVTVALRTGTLPQAVGRMCSMIAVFGSMEIDLQHPLGSRKVQ</sequence>
<proteinExistence type="predicted"/>
<evidence type="ECO:0000313" key="4">
    <source>
        <dbReference type="Proteomes" id="UP000279275"/>
    </source>
</evidence>
<dbReference type="AlphaFoldDB" id="A0A3M2L0Q3"/>
<evidence type="ECO:0008006" key="5">
    <source>
        <dbReference type="Google" id="ProtNLM"/>
    </source>
</evidence>
<evidence type="ECO:0000256" key="1">
    <source>
        <dbReference type="SAM" id="MobiDB-lite"/>
    </source>
</evidence>
<evidence type="ECO:0000313" key="3">
    <source>
        <dbReference type="EMBL" id="RMI28118.1"/>
    </source>
</evidence>
<protein>
    <recommendedName>
        <fullName evidence="5">Large secreted protein</fullName>
    </recommendedName>
</protein>
<dbReference type="PROSITE" id="PS51257">
    <property type="entry name" value="PROKAR_LIPOPROTEIN"/>
    <property type="match status" value="1"/>
</dbReference>
<dbReference type="RefSeq" id="WP_122191820.1">
    <property type="nucleotide sequence ID" value="NZ_RFFH01000025.1"/>
</dbReference>
<gene>
    <name evidence="3" type="ORF">EBN03_31535</name>
</gene>
<reference evidence="3 4" key="1">
    <citation type="submission" date="2018-10" db="EMBL/GenBank/DDBJ databases">
        <title>Isolation from cow dung.</title>
        <authorList>
            <person name="Ling L."/>
        </authorList>
    </citation>
    <scope>NUCLEOTIDE SEQUENCE [LARGE SCALE GENOMIC DNA]</scope>
    <source>
        <strain evidence="3 4">NEAU-LL90</strain>
    </source>
</reference>
<name>A0A3M2L0Q3_9NOCA</name>
<comment type="caution">
    <text evidence="3">The sequence shown here is derived from an EMBL/GenBank/DDBJ whole genome shotgun (WGS) entry which is preliminary data.</text>
</comment>
<accession>A0A3M2L0Q3</accession>
<feature type="chain" id="PRO_5018027984" description="Large secreted protein" evidence="2">
    <location>
        <begin position="33"/>
        <end position="148"/>
    </location>
</feature>
<dbReference type="OrthoDB" id="3383849at2"/>
<dbReference type="Proteomes" id="UP000279275">
    <property type="component" value="Unassembled WGS sequence"/>
</dbReference>
<dbReference type="EMBL" id="RFFH01000025">
    <property type="protein sequence ID" value="RMI28118.1"/>
    <property type="molecule type" value="Genomic_DNA"/>
</dbReference>
<keyword evidence="2" id="KW-0732">Signal</keyword>
<feature type="region of interest" description="Disordered" evidence="1">
    <location>
        <begin position="30"/>
        <end position="59"/>
    </location>
</feature>
<organism evidence="3 4">
    <name type="scientific">Nocardia stercoris</name>
    <dbReference type="NCBI Taxonomy" id="2483361"/>
    <lineage>
        <taxon>Bacteria</taxon>
        <taxon>Bacillati</taxon>
        <taxon>Actinomycetota</taxon>
        <taxon>Actinomycetes</taxon>
        <taxon>Mycobacteriales</taxon>
        <taxon>Nocardiaceae</taxon>
        <taxon>Nocardia</taxon>
    </lineage>
</organism>
<feature type="signal peptide" evidence="2">
    <location>
        <begin position="1"/>
        <end position="32"/>
    </location>
</feature>
<evidence type="ECO:0000256" key="2">
    <source>
        <dbReference type="SAM" id="SignalP"/>
    </source>
</evidence>